<keyword evidence="2" id="KW-1133">Transmembrane helix</keyword>
<keyword evidence="2" id="KW-0472">Membrane</keyword>
<protein>
    <submittedName>
        <fullName evidence="3">Uncharacterized protein</fullName>
    </submittedName>
</protein>
<evidence type="ECO:0000313" key="4">
    <source>
        <dbReference type="Proteomes" id="UP000295560"/>
    </source>
</evidence>
<dbReference type="EMBL" id="SMFZ01000002">
    <property type="protein sequence ID" value="TCK20919.1"/>
    <property type="molecule type" value="Genomic_DNA"/>
</dbReference>
<gene>
    <name evidence="3" type="ORF">EV378_4885</name>
</gene>
<keyword evidence="2" id="KW-0812">Transmembrane</keyword>
<evidence type="ECO:0000313" key="3">
    <source>
        <dbReference type="EMBL" id="TCK20919.1"/>
    </source>
</evidence>
<dbReference type="AlphaFoldDB" id="A0A4R1HMN0"/>
<feature type="region of interest" description="Disordered" evidence="1">
    <location>
        <begin position="29"/>
        <end position="51"/>
    </location>
</feature>
<keyword evidence="4" id="KW-1185">Reference proteome</keyword>
<evidence type="ECO:0000256" key="2">
    <source>
        <dbReference type="SAM" id="Phobius"/>
    </source>
</evidence>
<dbReference type="Proteomes" id="UP000295560">
    <property type="component" value="Unassembled WGS sequence"/>
</dbReference>
<organism evidence="3 4">
    <name type="scientific">Pseudonocardia endophytica</name>
    <dbReference type="NCBI Taxonomy" id="401976"/>
    <lineage>
        <taxon>Bacteria</taxon>
        <taxon>Bacillati</taxon>
        <taxon>Actinomycetota</taxon>
        <taxon>Actinomycetes</taxon>
        <taxon>Pseudonocardiales</taxon>
        <taxon>Pseudonocardiaceae</taxon>
        <taxon>Pseudonocardia</taxon>
    </lineage>
</organism>
<reference evidence="3 4" key="1">
    <citation type="submission" date="2019-03" db="EMBL/GenBank/DDBJ databases">
        <title>Sequencing the genomes of 1000 actinobacteria strains.</title>
        <authorList>
            <person name="Klenk H.-P."/>
        </authorList>
    </citation>
    <scope>NUCLEOTIDE SEQUENCE [LARGE SCALE GENOMIC DNA]</scope>
    <source>
        <strain evidence="3 4">DSM 44969</strain>
    </source>
</reference>
<feature type="transmembrane region" description="Helical" evidence="2">
    <location>
        <begin position="6"/>
        <end position="26"/>
    </location>
</feature>
<dbReference type="RefSeq" id="WP_165922461.1">
    <property type="nucleotide sequence ID" value="NZ_SMFZ01000002.1"/>
</dbReference>
<evidence type="ECO:0000256" key="1">
    <source>
        <dbReference type="SAM" id="MobiDB-lite"/>
    </source>
</evidence>
<sequence>MSPFGIVAALWVAVAVPVAVVVGRVLGRRRREEEQAARNAPAEQRPVDDRS</sequence>
<comment type="caution">
    <text evidence="3">The sequence shown here is derived from an EMBL/GenBank/DDBJ whole genome shotgun (WGS) entry which is preliminary data.</text>
</comment>
<name>A0A4R1HMN0_PSEEN</name>
<accession>A0A4R1HMN0</accession>
<proteinExistence type="predicted"/>